<dbReference type="InterPro" id="IPR032327">
    <property type="entry name" value="DUF4854"/>
</dbReference>
<protein>
    <submittedName>
        <fullName evidence="2">DUF4854 domain-containing protein</fullName>
    </submittedName>
</protein>
<feature type="signal peptide" evidence="1">
    <location>
        <begin position="1"/>
        <end position="30"/>
    </location>
</feature>
<name>A0A9D1I263_9FIRM</name>
<evidence type="ECO:0000313" key="3">
    <source>
        <dbReference type="Proteomes" id="UP000824090"/>
    </source>
</evidence>
<accession>A0A9D1I263</accession>
<dbReference type="PROSITE" id="PS51257">
    <property type="entry name" value="PROKAR_LIPOPROTEIN"/>
    <property type="match status" value="1"/>
</dbReference>
<reference evidence="2" key="1">
    <citation type="submission" date="2020-10" db="EMBL/GenBank/DDBJ databases">
        <authorList>
            <person name="Gilroy R."/>
        </authorList>
    </citation>
    <scope>NUCLEOTIDE SEQUENCE</scope>
    <source>
        <strain evidence="2">ChiHcec3-6078</strain>
    </source>
</reference>
<comment type="caution">
    <text evidence="2">The sequence shown here is derived from an EMBL/GenBank/DDBJ whole genome shotgun (WGS) entry which is preliminary data.</text>
</comment>
<keyword evidence="1" id="KW-0732">Signal</keyword>
<evidence type="ECO:0000256" key="1">
    <source>
        <dbReference type="SAM" id="SignalP"/>
    </source>
</evidence>
<dbReference type="Proteomes" id="UP000824090">
    <property type="component" value="Unassembled WGS sequence"/>
</dbReference>
<proteinExistence type="predicted"/>
<feature type="chain" id="PRO_5038483617" evidence="1">
    <location>
        <begin position="31"/>
        <end position="139"/>
    </location>
</feature>
<organism evidence="2 3">
    <name type="scientific">Candidatus Allocopromorpha excrementigallinarum</name>
    <dbReference type="NCBI Taxonomy" id="2840742"/>
    <lineage>
        <taxon>Bacteria</taxon>
        <taxon>Bacillati</taxon>
        <taxon>Bacillota</taxon>
        <taxon>Clostridia</taxon>
        <taxon>Eubacteriales</taxon>
        <taxon>Eubacteriaceae</taxon>
        <taxon>Eubacteriaceae incertae sedis</taxon>
        <taxon>Candidatus Allocopromorpha</taxon>
    </lineage>
</organism>
<reference evidence="2" key="2">
    <citation type="journal article" date="2021" name="PeerJ">
        <title>Extensive microbial diversity within the chicken gut microbiome revealed by metagenomics and culture.</title>
        <authorList>
            <person name="Gilroy R."/>
            <person name="Ravi A."/>
            <person name="Getino M."/>
            <person name="Pursley I."/>
            <person name="Horton D.L."/>
            <person name="Alikhan N.F."/>
            <person name="Baker D."/>
            <person name="Gharbi K."/>
            <person name="Hall N."/>
            <person name="Watson M."/>
            <person name="Adriaenssens E.M."/>
            <person name="Foster-Nyarko E."/>
            <person name="Jarju S."/>
            <person name="Secka A."/>
            <person name="Antonio M."/>
            <person name="Oren A."/>
            <person name="Chaudhuri R.R."/>
            <person name="La Ragione R."/>
            <person name="Hildebrand F."/>
            <person name="Pallen M.J."/>
        </authorList>
    </citation>
    <scope>NUCLEOTIDE SEQUENCE</scope>
    <source>
        <strain evidence="2">ChiHcec3-6078</strain>
    </source>
</reference>
<dbReference type="Pfam" id="PF16146">
    <property type="entry name" value="DUF4854"/>
    <property type="match status" value="1"/>
</dbReference>
<evidence type="ECO:0000313" key="2">
    <source>
        <dbReference type="EMBL" id="HIU26397.1"/>
    </source>
</evidence>
<dbReference type="AlphaFoldDB" id="A0A9D1I263"/>
<sequence>MKKRNSKFFCTGLLLSLLMTVMLVFSGCGGEPETLEDYVNSNEEVQEQIDSLTSASAGGSGMTVEINGNTVEYIYQYSQTFDEATAEQMKAQFESYMDSVSSTFTGIGDTLEEESGISGITVKVSYLNGDGSEIYSAEY</sequence>
<gene>
    <name evidence="2" type="ORF">IAC50_07905</name>
</gene>
<dbReference type="EMBL" id="DVMP01000147">
    <property type="protein sequence ID" value="HIU26397.1"/>
    <property type="molecule type" value="Genomic_DNA"/>
</dbReference>